<dbReference type="Proteomes" id="UP000006727">
    <property type="component" value="Chromosome 7"/>
</dbReference>
<dbReference type="GO" id="GO:0004674">
    <property type="term" value="F:protein serine/threonine kinase activity"/>
    <property type="evidence" value="ECO:0000318"/>
    <property type="project" value="GO_Central"/>
</dbReference>
<dbReference type="OrthoDB" id="339325at2759"/>
<dbReference type="RefSeq" id="XP_024380361.1">
    <property type="nucleotide sequence ID" value="XM_024524593.2"/>
</dbReference>
<evidence type="ECO:0000256" key="10">
    <source>
        <dbReference type="PROSITE-ProRule" id="PRU10141"/>
    </source>
</evidence>
<feature type="region of interest" description="Disordered" evidence="11">
    <location>
        <begin position="15"/>
        <end position="54"/>
    </location>
</feature>
<dbReference type="PANTHER" id="PTHR23257">
    <property type="entry name" value="SERINE-THREONINE PROTEIN KINASE"/>
    <property type="match status" value="1"/>
</dbReference>
<reference evidence="13 15" key="1">
    <citation type="journal article" date="2008" name="Science">
        <title>The Physcomitrella genome reveals evolutionary insights into the conquest of land by plants.</title>
        <authorList>
            <person name="Rensing S."/>
            <person name="Lang D."/>
            <person name="Zimmer A."/>
            <person name="Terry A."/>
            <person name="Salamov A."/>
            <person name="Shapiro H."/>
            <person name="Nishiyama T."/>
            <person name="Perroud P.-F."/>
            <person name="Lindquist E."/>
            <person name="Kamisugi Y."/>
            <person name="Tanahashi T."/>
            <person name="Sakakibara K."/>
            <person name="Fujita T."/>
            <person name="Oishi K."/>
            <person name="Shin-I T."/>
            <person name="Kuroki Y."/>
            <person name="Toyoda A."/>
            <person name="Suzuki Y."/>
            <person name="Hashimoto A."/>
            <person name="Yamaguchi K."/>
            <person name="Sugano A."/>
            <person name="Kohara Y."/>
            <person name="Fujiyama A."/>
            <person name="Anterola A."/>
            <person name="Aoki S."/>
            <person name="Ashton N."/>
            <person name="Barbazuk W.B."/>
            <person name="Barker E."/>
            <person name="Bennetzen J."/>
            <person name="Bezanilla M."/>
            <person name="Blankenship R."/>
            <person name="Cho S.H."/>
            <person name="Dutcher S."/>
            <person name="Estelle M."/>
            <person name="Fawcett J.A."/>
            <person name="Gundlach H."/>
            <person name="Hanada K."/>
            <person name="Heyl A."/>
            <person name="Hicks K.A."/>
            <person name="Hugh J."/>
            <person name="Lohr M."/>
            <person name="Mayer K."/>
            <person name="Melkozernov A."/>
            <person name="Murata T."/>
            <person name="Nelson D."/>
            <person name="Pils B."/>
            <person name="Prigge M."/>
            <person name="Reiss B."/>
            <person name="Renner T."/>
            <person name="Rombauts S."/>
            <person name="Rushton P."/>
            <person name="Sanderfoot A."/>
            <person name="Schween G."/>
            <person name="Shiu S.-H."/>
            <person name="Stueber K."/>
            <person name="Theodoulou F.L."/>
            <person name="Tu H."/>
            <person name="Van de Peer Y."/>
            <person name="Verrier P.J."/>
            <person name="Waters E."/>
            <person name="Wood A."/>
            <person name="Yang L."/>
            <person name="Cove D."/>
            <person name="Cuming A."/>
            <person name="Hasebe M."/>
            <person name="Lucas S."/>
            <person name="Mishler D.B."/>
            <person name="Reski R."/>
            <person name="Grigoriev I."/>
            <person name="Quatrano R.S."/>
            <person name="Boore J.L."/>
        </authorList>
    </citation>
    <scope>NUCLEOTIDE SEQUENCE [LARGE SCALE GENOMIC DNA]</scope>
    <source>
        <strain evidence="14 15">cv. Gransden 2004</strain>
    </source>
</reference>
<dbReference type="EMBL" id="ABEU02000007">
    <property type="protein sequence ID" value="PNR51186.1"/>
    <property type="molecule type" value="Genomic_DNA"/>
</dbReference>
<comment type="similarity">
    <text evidence="1">Belongs to the protein kinase superfamily. TKL Ser/Thr protein kinase family. RAF subfamily.</text>
</comment>
<feature type="region of interest" description="Disordered" evidence="11">
    <location>
        <begin position="552"/>
        <end position="676"/>
    </location>
</feature>
<dbReference type="Gramene" id="Pp3c7_14130V3.3">
    <property type="protein sequence ID" value="Pp3c7_14130V3.3"/>
    <property type="gene ID" value="Pp3c7_14130"/>
</dbReference>
<feature type="compositionally biased region" description="Basic and acidic residues" evidence="11">
    <location>
        <begin position="552"/>
        <end position="564"/>
    </location>
</feature>
<protein>
    <recommendedName>
        <fullName evidence="2">non-specific serine/threonine protein kinase</fullName>
        <ecNumber evidence="2">2.7.11.1</ecNumber>
    </recommendedName>
</protein>
<dbReference type="InterPro" id="IPR050167">
    <property type="entry name" value="Ser_Thr_protein_kinase"/>
</dbReference>
<reference evidence="13 15" key="2">
    <citation type="journal article" date="2018" name="Plant J.">
        <title>The Physcomitrella patens chromosome-scale assembly reveals moss genome structure and evolution.</title>
        <authorList>
            <person name="Lang D."/>
            <person name="Ullrich K.K."/>
            <person name="Murat F."/>
            <person name="Fuchs J."/>
            <person name="Jenkins J."/>
            <person name="Haas F.B."/>
            <person name="Piednoel M."/>
            <person name="Gundlach H."/>
            <person name="Van Bel M."/>
            <person name="Meyberg R."/>
            <person name="Vives C."/>
            <person name="Morata J."/>
            <person name="Symeonidi A."/>
            <person name="Hiss M."/>
            <person name="Muchero W."/>
            <person name="Kamisugi Y."/>
            <person name="Saleh O."/>
            <person name="Blanc G."/>
            <person name="Decker E.L."/>
            <person name="van Gessel N."/>
            <person name="Grimwood J."/>
            <person name="Hayes R.D."/>
            <person name="Graham S.W."/>
            <person name="Gunter L.E."/>
            <person name="McDaniel S.F."/>
            <person name="Hoernstein S.N.W."/>
            <person name="Larsson A."/>
            <person name="Li F.W."/>
            <person name="Perroud P.F."/>
            <person name="Phillips J."/>
            <person name="Ranjan P."/>
            <person name="Rokshar D.S."/>
            <person name="Rothfels C.J."/>
            <person name="Schneider L."/>
            <person name="Shu S."/>
            <person name="Stevenson D.W."/>
            <person name="Thummler F."/>
            <person name="Tillich M."/>
            <person name="Villarreal Aguilar J.C."/>
            <person name="Widiez T."/>
            <person name="Wong G.K."/>
            <person name="Wymore A."/>
            <person name="Zhang Y."/>
            <person name="Zimmer A.D."/>
            <person name="Quatrano R.S."/>
            <person name="Mayer K.F.X."/>
            <person name="Goodstein D."/>
            <person name="Casacuberta J.M."/>
            <person name="Vandepoele K."/>
            <person name="Reski R."/>
            <person name="Cuming A.C."/>
            <person name="Tuskan G.A."/>
            <person name="Maumus F."/>
            <person name="Salse J."/>
            <person name="Schmutz J."/>
            <person name="Rensing S.A."/>
        </authorList>
    </citation>
    <scope>NUCLEOTIDE SEQUENCE [LARGE SCALE GENOMIC DNA]</scope>
    <source>
        <strain evidence="14 15">cv. Gransden 2004</strain>
    </source>
</reference>
<evidence type="ECO:0000256" key="11">
    <source>
        <dbReference type="SAM" id="MobiDB-lite"/>
    </source>
</evidence>
<keyword evidence="3" id="KW-0723">Serine/threonine-protein kinase</keyword>
<dbReference type="Gramene" id="Pp3c7_14130V3.1">
    <property type="protein sequence ID" value="Pp3c7_14130V3.1"/>
    <property type="gene ID" value="Pp3c7_14130"/>
</dbReference>
<feature type="compositionally biased region" description="Polar residues" evidence="11">
    <location>
        <begin position="16"/>
        <end position="25"/>
    </location>
</feature>
<dbReference type="SUPFAM" id="SSF56112">
    <property type="entry name" value="Protein kinase-like (PK-like)"/>
    <property type="match status" value="1"/>
</dbReference>
<dbReference type="EnsemblPlants" id="Pp3c7_14130V3.1">
    <property type="protein sequence ID" value="Pp3c7_14130V3.1"/>
    <property type="gene ID" value="Pp3c7_14130"/>
</dbReference>
<dbReference type="SMART" id="SM00220">
    <property type="entry name" value="S_TKc"/>
    <property type="match status" value="1"/>
</dbReference>
<evidence type="ECO:0000256" key="2">
    <source>
        <dbReference type="ARBA" id="ARBA00012513"/>
    </source>
</evidence>
<evidence type="ECO:0000256" key="4">
    <source>
        <dbReference type="ARBA" id="ARBA00022679"/>
    </source>
</evidence>
<keyword evidence="15" id="KW-1185">Reference proteome</keyword>
<name>A0A2K1KBN1_PHYPA</name>
<dbReference type="GO" id="GO:0007165">
    <property type="term" value="P:signal transduction"/>
    <property type="evidence" value="ECO:0000318"/>
    <property type="project" value="GO_Central"/>
</dbReference>
<dbReference type="Gene3D" id="3.30.200.20">
    <property type="entry name" value="Phosphorylase Kinase, domain 1"/>
    <property type="match status" value="1"/>
</dbReference>
<feature type="compositionally biased region" description="Gly residues" evidence="11">
    <location>
        <begin position="45"/>
        <end position="54"/>
    </location>
</feature>
<dbReference type="GeneID" id="112284617"/>
<proteinExistence type="inferred from homology"/>
<reference evidence="14" key="3">
    <citation type="submission" date="2020-12" db="UniProtKB">
        <authorList>
            <consortium name="EnsemblPlants"/>
        </authorList>
    </citation>
    <scope>IDENTIFICATION</scope>
</reference>
<dbReference type="PROSITE" id="PS00108">
    <property type="entry name" value="PROTEIN_KINASE_ST"/>
    <property type="match status" value="1"/>
</dbReference>
<feature type="region of interest" description="Disordered" evidence="11">
    <location>
        <begin position="378"/>
        <end position="397"/>
    </location>
</feature>
<evidence type="ECO:0000256" key="3">
    <source>
        <dbReference type="ARBA" id="ARBA00022527"/>
    </source>
</evidence>
<feature type="region of interest" description="Disordered" evidence="11">
    <location>
        <begin position="403"/>
        <end position="464"/>
    </location>
</feature>
<dbReference type="AlphaFoldDB" id="A0A2K1KBN1"/>
<feature type="compositionally biased region" description="Low complexity" evidence="11">
    <location>
        <begin position="452"/>
        <end position="464"/>
    </location>
</feature>
<dbReference type="InterPro" id="IPR001245">
    <property type="entry name" value="Ser-Thr/Tyr_kinase_cat_dom"/>
</dbReference>
<accession>A0A2K1KBN1</accession>
<keyword evidence="5 10" id="KW-0547">Nucleotide-binding</keyword>
<dbReference type="Pfam" id="PF07714">
    <property type="entry name" value="PK_Tyr_Ser-Thr"/>
    <property type="match status" value="1"/>
</dbReference>
<evidence type="ECO:0000256" key="7">
    <source>
        <dbReference type="ARBA" id="ARBA00022840"/>
    </source>
</evidence>
<sequence length="952" mass="105397">MSEFLSRIKARLESGQHYNSSSSEETGWVRAALANADKEEPAGSSEGGQDGGEGSGLYSEWQAELVKKMKGVGIGSAERFPALTKSRSSPALGSLSSRDASQTLWECKVLDHKMPDGFYSVIPSRSLRARFRNIPTLNDLQLLGPMSLGLDVLLVDTRKDKNLVKLQDLARVMVKGIGINIPAMIKKIAELVADFYGGPLFEAASMKSTGDDYNGAGESGIVRLLGDVKQGLCRPRAILFKFLGDSVGLQSRLLMGLQWEAIPSSSLTCANSNKHLTNIVTVNGIDLLVDVMRHPGYLRPFSRKALVMYHIAGAGDSDSADYDSCDSPLEPNSPLYGFPDKLDHEILEEDMDLVRPPYPRRGLTAAAASGFNPVLRIPAKLSPSQSEPDLANPRRRNRRRALEEQTTVLSPQHGVEDQLEQRKSSTEGIRSFPSSPEHVQTRLRPSQRVGSEEGSVPSSPEYPVFRPRVHSMLSGSRLHGGDTTSRRERALSVDIRHDTRGMDFLQYMGDSSLSKLSHNPHAEMRRARKRTVAPEVSDEVVRAVRAMNEALKQERFRTKEREPDASTSDGHMLNSSEGSRLASARSLDSCNTDADGFQGHGEISGSSNHDPTAPSNQSGVARNHDRITTVNRGSDAVTSRLASKSSQEFVSRGSSGLVSDTNSASPSWSLTMQSPSLPSQPLMPFEEWDIDFAELRIGVRVGIGSFGEVFRGIWRGTEVAIKVMLEQDLTDENMQDFCNEISLLSRLRHPNVILFLGACTKPPHLSMVTEYMHTGSLYLLIHSNEQGKKLSWRRRLKMLRDICRGMMCVQRMKIVHRDLKSANCLVDKHWCVKICDFGLSRILTGSTYCDDTAVGTPEWTAPELLRNEPVTDKCDVFSLGVIMWELSTLRRPWEGFKPMQVVNAVAHNQARLEIPDGLIGTLIADCWKEDPEARPSYEEILTRLHECEFLQG</sequence>
<keyword evidence="4" id="KW-0808">Transferase</keyword>
<dbReference type="Gene3D" id="1.10.510.10">
    <property type="entry name" value="Transferase(Phosphotransferase) domain 1"/>
    <property type="match status" value="1"/>
</dbReference>
<dbReference type="InterPro" id="IPR055164">
    <property type="entry name" value="EDR1/CTR1/ARMC3-like_pept-like"/>
</dbReference>
<comment type="catalytic activity">
    <reaction evidence="8">
        <text>L-threonyl-[protein] + ATP = O-phospho-L-threonyl-[protein] + ADP + H(+)</text>
        <dbReference type="Rhea" id="RHEA:46608"/>
        <dbReference type="Rhea" id="RHEA-COMP:11060"/>
        <dbReference type="Rhea" id="RHEA-COMP:11605"/>
        <dbReference type="ChEBI" id="CHEBI:15378"/>
        <dbReference type="ChEBI" id="CHEBI:30013"/>
        <dbReference type="ChEBI" id="CHEBI:30616"/>
        <dbReference type="ChEBI" id="CHEBI:61977"/>
        <dbReference type="ChEBI" id="CHEBI:456216"/>
        <dbReference type="EC" id="2.7.11.1"/>
    </reaction>
</comment>
<feature type="compositionally biased region" description="Basic and acidic residues" evidence="11">
    <location>
        <begin position="414"/>
        <end position="425"/>
    </location>
</feature>
<evidence type="ECO:0000313" key="15">
    <source>
        <dbReference type="Proteomes" id="UP000006727"/>
    </source>
</evidence>
<dbReference type="STRING" id="3218.A0A2K1KBN1"/>
<evidence type="ECO:0000259" key="12">
    <source>
        <dbReference type="PROSITE" id="PS50011"/>
    </source>
</evidence>
<dbReference type="EnsemblPlants" id="Pp3c7_14130V3.3">
    <property type="protein sequence ID" value="Pp3c7_14130V3.3"/>
    <property type="gene ID" value="Pp3c7_14130"/>
</dbReference>
<dbReference type="Pfam" id="PF14381">
    <property type="entry name" value="EDR1_CTR1_ARMC3_pept"/>
    <property type="match status" value="1"/>
</dbReference>
<dbReference type="CDD" id="cd13999">
    <property type="entry name" value="STKc_MAP3K-like"/>
    <property type="match status" value="1"/>
</dbReference>
<dbReference type="InterPro" id="IPR017441">
    <property type="entry name" value="Protein_kinase_ATP_BS"/>
</dbReference>
<gene>
    <name evidence="14" type="primary">LOC112284617</name>
    <name evidence="13" type="ORF">PHYPA_010372</name>
</gene>
<keyword evidence="6" id="KW-0418">Kinase</keyword>
<feature type="compositionally biased region" description="Polar residues" evidence="11">
    <location>
        <begin position="565"/>
        <end position="578"/>
    </location>
</feature>
<dbReference type="PANTHER" id="PTHR23257:SF821">
    <property type="entry name" value="ATP BINDING PROTEIN"/>
    <property type="match status" value="1"/>
</dbReference>
<evidence type="ECO:0000256" key="8">
    <source>
        <dbReference type="ARBA" id="ARBA00047899"/>
    </source>
</evidence>
<dbReference type="PaxDb" id="3218-PP1S75_1V6.1"/>
<evidence type="ECO:0000313" key="14">
    <source>
        <dbReference type="EnsemblPlants" id="Pp3c7_14130V3.1"/>
    </source>
</evidence>
<feature type="compositionally biased region" description="Polar residues" evidence="11">
    <location>
        <begin position="604"/>
        <end position="620"/>
    </location>
</feature>
<dbReference type="PROSITE" id="PS50011">
    <property type="entry name" value="PROTEIN_KINASE_DOM"/>
    <property type="match status" value="1"/>
</dbReference>
<feature type="compositionally biased region" description="Polar residues" evidence="11">
    <location>
        <begin position="628"/>
        <end position="668"/>
    </location>
</feature>
<feature type="binding site" evidence="10">
    <location>
        <position position="722"/>
    </location>
    <ligand>
        <name>ATP</name>
        <dbReference type="ChEBI" id="CHEBI:30616"/>
    </ligand>
</feature>
<dbReference type="GO" id="GO:0005524">
    <property type="term" value="F:ATP binding"/>
    <property type="evidence" value="ECO:0007669"/>
    <property type="project" value="UniProtKB-UniRule"/>
</dbReference>
<dbReference type="InterPro" id="IPR008271">
    <property type="entry name" value="Ser/Thr_kinase_AS"/>
</dbReference>
<dbReference type="KEGG" id="ppp:112284617"/>
<evidence type="ECO:0000256" key="1">
    <source>
        <dbReference type="ARBA" id="ARBA00010507"/>
    </source>
</evidence>
<feature type="compositionally biased region" description="Polar residues" evidence="11">
    <location>
        <begin position="426"/>
        <end position="438"/>
    </location>
</feature>
<evidence type="ECO:0000256" key="6">
    <source>
        <dbReference type="ARBA" id="ARBA00022777"/>
    </source>
</evidence>
<dbReference type="InterPro" id="IPR000719">
    <property type="entry name" value="Prot_kinase_dom"/>
</dbReference>
<evidence type="ECO:0000313" key="13">
    <source>
        <dbReference type="EMBL" id="PNR51186.1"/>
    </source>
</evidence>
<feature type="domain" description="Protein kinase" evidence="12">
    <location>
        <begin position="695"/>
        <end position="950"/>
    </location>
</feature>
<dbReference type="FunCoup" id="A0A2K1KBN1">
    <property type="interactions" value="2276"/>
</dbReference>
<comment type="catalytic activity">
    <reaction evidence="9">
        <text>L-seryl-[protein] + ATP = O-phospho-L-seryl-[protein] + ADP + H(+)</text>
        <dbReference type="Rhea" id="RHEA:17989"/>
        <dbReference type="Rhea" id="RHEA-COMP:9863"/>
        <dbReference type="Rhea" id="RHEA-COMP:11604"/>
        <dbReference type="ChEBI" id="CHEBI:15378"/>
        <dbReference type="ChEBI" id="CHEBI:29999"/>
        <dbReference type="ChEBI" id="CHEBI:30616"/>
        <dbReference type="ChEBI" id="CHEBI:83421"/>
        <dbReference type="ChEBI" id="CHEBI:456216"/>
        <dbReference type="EC" id="2.7.11.1"/>
    </reaction>
</comment>
<keyword evidence="7 10" id="KW-0067">ATP-binding</keyword>
<dbReference type="EC" id="2.7.11.1" evidence="2"/>
<evidence type="ECO:0000256" key="5">
    <source>
        <dbReference type="ARBA" id="ARBA00022741"/>
    </source>
</evidence>
<dbReference type="PROSITE" id="PS00107">
    <property type="entry name" value="PROTEIN_KINASE_ATP"/>
    <property type="match status" value="1"/>
</dbReference>
<dbReference type="InterPro" id="IPR011009">
    <property type="entry name" value="Kinase-like_dom_sf"/>
</dbReference>
<evidence type="ECO:0000256" key="9">
    <source>
        <dbReference type="ARBA" id="ARBA00048679"/>
    </source>
</evidence>
<organism evidence="13">
    <name type="scientific">Physcomitrium patens</name>
    <name type="common">Spreading-leaved earth moss</name>
    <name type="synonym">Physcomitrella patens</name>
    <dbReference type="NCBI Taxonomy" id="3218"/>
    <lineage>
        <taxon>Eukaryota</taxon>
        <taxon>Viridiplantae</taxon>
        <taxon>Streptophyta</taxon>
        <taxon>Embryophyta</taxon>
        <taxon>Bryophyta</taxon>
        <taxon>Bryophytina</taxon>
        <taxon>Bryopsida</taxon>
        <taxon>Funariidae</taxon>
        <taxon>Funariales</taxon>
        <taxon>Funariaceae</taxon>
        <taxon>Physcomitrium</taxon>
    </lineage>
</organism>
<dbReference type="OMA" id="ETSHMFD"/>
<dbReference type="FunFam" id="3.30.200.20:FF:000060">
    <property type="entry name" value="Serine/threonine-protein kinase isoform 1"/>
    <property type="match status" value="1"/>
</dbReference>